<dbReference type="AlphaFoldDB" id="A0A6B9Z7E7"/>
<dbReference type="EMBL" id="CP048113">
    <property type="protein sequence ID" value="QHS58152.1"/>
    <property type="molecule type" value="Genomic_DNA"/>
</dbReference>
<evidence type="ECO:0000256" key="1">
    <source>
        <dbReference type="SAM" id="Phobius"/>
    </source>
</evidence>
<accession>A0A6B9Z7E7</accession>
<dbReference type="RefSeq" id="WP_162329857.1">
    <property type="nucleotide sequence ID" value="NZ_CP048113.1"/>
</dbReference>
<keyword evidence="1" id="KW-1133">Transmembrane helix</keyword>
<dbReference type="InterPro" id="IPR021309">
    <property type="entry name" value="YgaP-like_TM"/>
</dbReference>
<feature type="transmembrane region" description="Helical" evidence="1">
    <location>
        <begin position="35"/>
        <end position="59"/>
    </location>
</feature>
<dbReference type="KEGG" id="chih:GWR21_00640"/>
<keyword evidence="1" id="KW-0812">Transmembrane</keyword>
<gene>
    <name evidence="3" type="ORF">GWR21_00640</name>
</gene>
<dbReference type="Pfam" id="PF11127">
    <property type="entry name" value="YgaP-like_TM"/>
    <property type="match status" value="1"/>
</dbReference>
<reference evidence="3 4" key="1">
    <citation type="submission" date="2020-01" db="EMBL/GenBank/DDBJ databases">
        <title>Complete genome sequence of Chitinophaga sp. H33E-04 isolated from quinoa roots.</title>
        <authorList>
            <person name="Weon H.-Y."/>
            <person name="Lee S.A."/>
        </authorList>
    </citation>
    <scope>NUCLEOTIDE SEQUENCE [LARGE SCALE GENOMIC DNA]</scope>
    <source>
        <strain evidence="3 4">H33E-04</strain>
    </source>
</reference>
<sequence length="77" mass="8346">MKQNEGIFDRIIRVTAALTAFFLYYNKIITGTGGIILLLIAGILALTSLIGICPLYSLLGISTLQHRSGQNNSQHPS</sequence>
<feature type="domain" description="Inner membrane protein YgaP-like transmembrane" evidence="2">
    <location>
        <begin position="1"/>
        <end position="65"/>
    </location>
</feature>
<keyword evidence="1" id="KW-0472">Membrane</keyword>
<organism evidence="3 4">
    <name type="scientific">Chitinophaga agri</name>
    <dbReference type="NCBI Taxonomy" id="2703787"/>
    <lineage>
        <taxon>Bacteria</taxon>
        <taxon>Pseudomonadati</taxon>
        <taxon>Bacteroidota</taxon>
        <taxon>Chitinophagia</taxon>
        <taxon>Chitinophagales</taxon>
        <taxon>Chitinophagaceae</taxon>
        <taxon>Chitinophaga</taxon>
    </lineage>
</organism>
<feature type="transmembrane region" description="Helical" evidence="1">
    <location>
        <begin position="12"/>
        <end position="29"/>
    </location>
</feature>
<name>A0A6B9Z7E7_9BACT</name>
<proteinExistence type="predicted"/>
<keyword evidence="4" id="KW-1185">Reference proteome</keyword>
<protein>
    <submittedName>
        <fullName evidence="3">DUF2892 domain-containing protein</fullName>
    </submittedName>
</protein>
<dbReference type="Proteomes" id="UP000476411">
    <property type="component" value="Chromosome"/>
</dbReference>
<evidence type="ECO:0000313" key="4">
    <source>
        <dbReference type="Proteomes" id="UP000476411"/>
    </source>
</evidence>
<evidence type="ECO:0000259" key="2">
    <source>
        <dbReference type="Pfam" id="PF11127"/>
    </source>
</evidence>
<evidence type="ECO:0000313" key="3">
    <source>
        <dbReference type="EMBL" id="QHS58152.1"/>
    </source>
</evidence>